<feature type="domain" description="Caspase family p20" evidence="2">
    <location>
        <begin position="25"/>
        <end position="155"/>
    </location>
</feature>
<accession>A0ABQ4SKB9</accession>
<dbReference type="RefSeq" id="WP_238240120.1">
    <property type="nucleotide sequence ID" value="NZ_BPQQ01000062.1"/>
</dbReference>
<comment type="caution">
    <text evidence="3">The sequence shown here is derived from an EMBL/GenBank/DDBJ whole genome shotgun (WGS) entry which is preliminary data.</text>
</comment>
<dbReference type="InterPro" id="IPR029030">
    <property type="entry name" value="Caspase-like_dom_sf"/>
</dbReference>
<protein>
    <recommendedName>
        <fullName evidence="2">Caspase family p20 domain-containing protein</fullName>
    </recommendedName>
</protein>
<dbReference type="Proteomes" id="UP001055153">
    <property type="component" value="Unassembled WGS sequence"/>
</dbReference>
<dbReference type="Gene3D" id="3.40.50.1460">
    <property type="match status" value="1"/>
</dbReference>
<proteinExistence type="predicted"/>
<dbReference type="SUPFAM" id="SSF52129">
    <property type="entry name" value="Caspase-like"/>
    <property type="match status" value="1"/>
</dbReference>
<dbReference type="Pfam" id="PF00656">
    <property type="entry name" value="Peptidase_C14"/>
    <property type="match status" value="1"/>
</dbReference>
<dbReference type="InterPro" id="IPR001309">
    <property type="entry name" value="Pept_C14_p20"/>
</dbReference>
<feature type="signal peptide" evidence="1">
    <location>
        <begin position="1"/>
        <end position="24"/>
    </location>
</feature>
<dbReference type="PANTHER" id="PTHR22576">
    <property type="entry name" value="MUCOSA ASSOCIATED LYMPHOID TISSUE LYMPHOMA TRANSLOCATION PROTEIN 1/PARACASPASE"/>
    <property type="match status" value="1"/>
</dbReference>
<organism evidence="3 4">
    <name type="scientific">Methylobacterium isbiliense</name>
    <dbReference type="NCBI Taxonomy" id="315478"/>
    <lineage>
        <taxon>Bacteria</taxon>
        <taxon>Pseudomonadati</taxon>
        <taxon>Pseudomonadota</taxon>
        <taxon>Alphaproteobacteria</taxon>
        <taxon>Hyphomicrobiales</taxon>
        <taxon>Methylobacteriaceae</taxon>
        <taxon>Methylobacterium</taxon>
    </lineage>
</organism>
<dbReference type="EMBL" id="BPQQ01000062">
    <property type="protein sequence ID" value="GJE02863.1"/>
    <property type="molecule type" value="Genomic_DNA"/>
</dbReference>
<keyword evidence="4" id="KW-1185">Reference proteome</keyword>
<evidence type="ECO:0000259" key="2">
    <source>
        <dbReference type="PROSITE" id="PS50208"/>
    </source>
</evidence>
<gene>
    <name evidence="3" type="ORF">GMJLKIPL_4812</name>
</gene>
<name>A0ABQ4SKB9_9HYPH</name>
<reference evidence="3" key="2">
    <citation type="submission" date="2021-08" db="EMBL/GenBank/DDBJ databases">
        <authorList>
            <person name="Tani A."/>
            <person name="Ola A."/>
            <person name="Ogura Y."/>
            <person name="Katsura K."/>
            <person name="Hayashi T."/>
        </authorList>
    </citation>
    <scope>NUCLEOTIDE SEQUENCE</scope>
    <source>
        <strain evidence="3">DSM 17168</strain>
    </source>
</reference>
<reference evidence="3" key="1">
    <citation type="journal article" date="2021" name="Front. Microbiol.">
        <title>Comprehensive Comparative Genomics and Phenotyping of Methylobacterium Species.</title>
        <authorList>
            <person name="Alessa O."/>
            <person name="Ogura Y."/>
            <person name="Fujitani Y."/>
            <person name="Takami H."/>
            <person name="Hayashi T."/>
            <person name="Sahin N."/>
            <person name="Tani A."/>
        </authorList>
    </citation>
    <scope>NUCLEOTIDE SEQUENCE</scope>
    <source>
        <strain evidence="3">DSM 17168</strain>
    </source>
</reference>
<dbReference type="InterPro" id="IPR011600">
    <property type="entry name" value="Pept_C14_caspase"/>
</dbReference>
<sequence>MGRQLARIAALALILVAAGGGARAETRVALVIGNAAYAAAPRLDNPARDAARVAGALRAAGFRTVTTVRDAGRADLIAALNAFSEAAERADWALVYFAGHGVEVGGTNYLVPVDARLRSDRDIADEAVPLDRVLQALEPARKLRLVILDACRDNPFLDAMRRTSPTRSVGRGLARIEPEGGTLVAFAAKHGQTALDGEGENSPFVQALTRRMAMPGLEINKVFRLVRDDVLAATGRRQEPFVYGSLPGEDFFFVGDAGVKPAAEAALGLGAPPAGPAPPAQVAALPPVREPAAPRPAAPEGNAPVNAPLVGFSRSNAGWHATVSLPEPAIALAWRLGEAGAFQDTGLLDVIDQRTGRRMPNPSIALDADAKPGTLQLRYVDAAGAVVGPFPIAFDPREALLRDQRRTIEMVSGSWLSFRDFNGVLLYYTALVSYRCAIRELRIGLDRPEPDRVVPLPPCDEANPFAIPGHLLPYLKVPAGTRSASAQIVYRDGSVSPVKVFRR</sequence>
<dbReference type="PANTHER" id="PTHR22576:SF37">
    <property type="entry name" value="MUCOSA-ASSOCIATED LYMPHOID TISSUE LYMPHOMA TRANSLOCATION PROTEIN 1"/>
    <property type="match status" value="1"/>
</dbReference>
<feature type="chain" id="PRO_5045945155" description="Caspase family p20 domain-containing protein" evidence="1">
    <location>
        <begin position="25"/>
        <end position="503"/>
    </location>
</feature>
<dbReference type="PROSITE" id="PS50208">
    <property type="entry name" value="CASPASE_P20"/>
    <property type="match status" value="1"/>
</dbReference>
<dbReference type="InterPro" id="IPR052039">
    <property type="entry name" value="Caspase-related_regulators"/>
</dbReference>
<evidence type="ECO:0000256" key="1">
    <source>
        <dbReference type="SAM" id="SignalP"/>
    </source>
</evidence>
<evidence type="ECO:0000313" key="3">
    <source>
        <dbReference type="EMBL" id="GJE02863.1"/>
    </source>
</evidence>
<evidence type="ECO:0000313" key="4">
    <source>
        <dbReference type="Proteomes" id="UP001055153"/>
    </source>
</evidence>
<keyword evidence="1" id="KW-0732">Signal</keyword>